<evidence type="ECO:0000313" key="3">
    <source>
        <dbReference type="Proteomes" id="UP001596258"/>
    </source>
</evidence>
<proteinExistence type="predicted"/>
<keyword evidence="3" id="KW-1185">Reference proteome</keyword>
<name>A0ABW1UB96_9LACO</name>
<dbReference type="SUPFAM" id="SSF47413">
    <property type="entry name" value="lambda repressor-like DNA-binding domains"/>
    <property type="match status" value="1"/>
</dbReference>
<dbReference type="Proteomes" id="UP001596258">
    <property type="component" value="Unassembled WGS sequence"/>
</dbReference>
<dbReference type="InterPro" id="IPR010982">
    <property type="entry name" value="Lambda_DNA-bd_dom_sf"/>
</dbReference>
<comment type="caution">
    <text evidence="2">The sequence shown here is derived from an EMBL/GenBank/DDBJ whole genome shotgun (WGS) entry which is preliminary data.</text>
</comment>
<accession>A0ABW1UB96</accession>
<dbReference type="CDD" id="cd00093">
    <property type="entry name" value="HTH_XRE"/>
    <property type="match status" value="1"/>
</dbReference>
<gene>
    <name evidence="2" type="ORF">ACFP1M_08115</name>
</gene>
<feature type="domain" description="HTH cro/C1-type" evidence="1">
    <location>
        <begin position="36"/>
        <end position="91"/>
    </location>
</feature>
<dbReference type="RefSeq" id="WP_125577385.1">
    <property type="nucleotide sequence ID" value="NZ_JBHSSO010000063.1"/>
</dbReference>
<evidence type="ECO:0000313" key="2">
    <source>
        <dbReference type="EMBL" id="MFC6290131.1"/>
    </source>
</evidence>
<protein>
    <submittedName>
        <fullName evidence="2">Helix-turn-helix domain-containing protein</fullName>
    </submittedName>
</protein>
<organism evidence="2 3">
    <name type="scientific">Levilactobacillus angrenensis</name>
    <dbReference type="NCBI Taxonomy" id="2486020"/>
    <lineage>
        <taxon>Bacteria</taxon>
        <taxon>Bacillati</taxon>
        <taxon>Bacillota</taxon>
        <taxon>Bacilli</taxon>
        <taxon>Lactobacillales</taxon>
        <taxon>Lactobacillaceae</taxon>
        <taxon>Levilactobacillus</taxon>
    </lineage>
</organism>
<dbReference type="PROSITE" id="PS50943">
    <property type="entry name" value="HTH_CROC1"/>
    <property type="match status" value="1"/>
</dbReference>
<dbReference type="Gene3D" id="1.10.260.40">
    <property type="entry name" value="lambda repressor-like DNA-binding domains"/>
    <property type="match status" value="1"/>
</dbReference>
<dbReference type="InterPro" id="IPR001387">
    <property type="entry name" value="Cro/C1-type_HTH"/>
</dbReference>
<dbReference type="Pfam" id="PF01381">
    <property type="entry name" value="HTH_3"/>
    <property type="match status" value="1"/>
</dbReference>
<reference evidence="3" key="1">
    <citation type="journal article" date="2019" name="Int. J. Syst. Evol. Microbiol.">
        <title>The Global Catalogue of Microorganisms (GCM) 10K type strain sequencing project: providing services to taxonomists for standard genome sequencing and annotation.</title>
        <authorList>
            <consortium name="The Broad Institute Genomics Platform"/>
            <consortium name="The Broad Institute Genome Sequencing Center for Infectious Disease"/>
            <person name="Wu L."/>
            <person name="Ma J."/>
        </authorList>
    </citation>
    <scope>NUCLEOTIDE SEQUENCE [LARGE SCALE GENOMIC DNA]</scope>
    <source>
        <strain evidence="3">CCM 8893</strain>
    </source>
</reference>
<dbReference type="EMBL" id="JBHSSO010000063">
    <property type="protein sequence ID" value="MFC6290131.1"/>
    <property type="molecule type" value="Genomic_DNA"/>
</dbReference>
<sequence length="98" mass="10767">MTSKIDEYIAQQSAKSAEFAAQANQTAINLEVAVAVRKLREEKQLTQREFGKLVGKPQSTIARIEEGQMNVSVKVLSEIAAAVNKKSHSSIHLTTQRS</sequence>
<evidence type="ECO:0000259" key="1">
    <source>
        <dbReference type="PROSITE" id="PS50943"/>
    </source>
</evidence>
<dbReference type="SMART" id="SM00530">
    <property type="entry name" value="HTH_XRE"/>
    <property type="match status" value="1"/>
</dbReference>